<evidence type="ECO:0000256" key="1">
    <source>
        <dbReference type="ARBA" id="ARBA00022553"/>
    </source>
</evidence>
<dbReference type="GO" id="GO:0000160">
    <property type="term" value="P:phosphorelay signal transduction system"/>
    <property type="evidence" value="ECO:0007669"/>
    <property type="project" value="UniProtKB-KW"/>
</dbReference>
<dbReference type="SUPFAM" id="SSF52172">
    <property type="entry name" value="CheY-like"/>
    <property type="match status" value="1"/>
</dbReference>
<dbReference type="PANTHER" id="PTHR44591">
    <property type="entry name" value="STRESS RESPONSE REGULATOR PROTEIN 1"/>
    <property type="match status" value="1"/>
</dbReference>
<comment type="caution">
    <text evidence="5">The sequence shown here is derived from an EMBL/GenBank/DDBJ whole genome shotgun (WGS) entry which is preliminary data.</text>
</comment>
<dbReference type="AlphaFoldDB" id="A0A8J7AR33"/>
<protein>
    <submittedName>
        <fullName evidence="5">Response regulator</fullName>
    </submittedName>
</protein>
<evidence type="ECO:0000256" key="3">
    <source>
        <dbReference type="PROSITE-ProRule" id="PRU00169"/>
    </source>
</evidence>
<dbReference type="PROSITE" id="PS50110">
    <property type="entry name" value="RESPONSE_REGULATORY"/>
    <property type="match status" value="1"/>
</dbReference>
<dbReference type="Gene3D" id="3.40.50.2300">
    <property type="match status" value="1"/>
</dbReference>
<sequence length="122" mass="13261">MSTVLVVDDSSTFREMISDLLSQVGIAVLIAKDGAEAKDKISASPPDLVVVDIVMPNMNGYELCRWVKGNAPTKDVPVVICSSKNEEFDLYWAMKQGADAYVPKPFQPEDMIQAVQKLLAGG</sequence>
<dbReference type="EMBL" id="JADEXG010000042">
    <property type="protein sequence ID" value="MBE9078871.1"/>
    <property type="molecule type" value="Genomic_DNA"/>
</dbReference>
<accession>A0A8J7AR33</accession>
<dbReference type="InterPro" id="IPR011006">
    <property type="entry name" value="CheY-like_superfamily"/>
</dbReference>
<dbReference type="Proteomes" id="UP000636505">
    <property type="component" value="Unassembled WGS sequence"/>
</dbReference>
<dbReference type="PANTHER" id="PTHR44591:SF14">
    <property type="entry name" value="PROTEIN PILG"/>
    <property type="match status" value="1"/>
</dbReference>
<proteinExistence type="predicted"/>
<feature type="modified residue" description="4-aspartylphosphate" evidence="3">
    <location>
        <position position="52"/>
    </location>
</feature>
<reference evidence="5" key="1">
    <citation type="submission" date="2020-10" db="EMBL/GenBank/DDBJ databases">
        <authorList>
            <person name="Castelo-Branco R."/>
            <person name="Eusebio N."/>
            <person name="Adriana R."/>
            <person name="Vieira A."/>
            <person name="Brugerolle De Fraissinette N."/>
            <person name="Rezende De Castro R."/>
            <person name="Schneider M.P."/>
            <person name="Vasconcelos V."/>
            <person name="Leao P.N."/>
        </authorList>
    </citation>
    <scope>NUCLEOTIDE SEQUENCE</scope>
    <source>
        <strain evidence="5">LEGE 07310</strain>
    </source>
</reference>
<evidence type="ECO:0000256" key="2">
    <source>
        <dbReference type="ARBA" id="ARBA00023012"/>
    </source>
</evidence>
<gene>
    <name evidence="5" type="ORF">IQ241_16490</name>
</gene>
<dbReference type="InterPro" id="IPR001789">
    <property type="entry name" value="Sig_transdc_resp-reg_receiver"/>
</dbReference>
<keyword evidence="6" id="KW-1185">Reference proteome</keyword>
<keyword evidence="2" id="KW-0902">Two-component regulatory system</keyword>
<dbReference type="InterPro" id="IPR050595">
    <property type="entry name" value="Bact_response_regulator"/>
</dbReference>
<dbReference type="SMART" id="SM00448">
    <property type="entry name" value="REC"/>
    <property type="match status" value="1"/>
</dbReference>
<organism evidence="5 6">
    <name type="scientific">Vasconcelosia minhoensis LEGE 07310</name>
    <dbReference type="NCBI Taxonomy" id="915328"/>
    <lineage>
        <taxon>Bacteria</taxon>
        <taxon>Bacillati</taxon>
        <taxon>Cyanobacteriota</taxon>
        <taxon>Cyanophyceae</taxon>
        <taxon>Nodosilineales</taxon>
        <taxon>Cymatolegaceae</taxon>
        <taxon>Vasconcelosia</taxon>
        <taxon>Vasconcelosia minhoensis</taxon>
    </lineage>
</organism>
<dbReference type="Pfam" id="PF00072">
    <property type="entry name" value="Response_reg"/>
    <property type="match status" value="1"/>
</dbReference>
<dbReference type="RefSeq" id="WP_193909152.1">
    <property type="nucleotide sequence ID" value="NZ_JADEXG010000042.1"/>
</dbReference>
<dbReference type="CDD" id="cd00156">
    <property type="entry name" value="REC"/>
    <property type="match status" value="1"/>
</dbReference>
<name>A0A8J7AR33_9CYAN</name>
<evidence type="ECO:0000313" key="5">
    <source>
        <dbReference type="EMBL" id="MBE9078871.1"/>
    </source>
</evidence>
<evidence type="ECO:0000259" key="4">
    <source>
        <dbReference type="PROSITE" id="PS50110"/>
    </source>
</evidence>
<evidence type="ECO:0000313" key="6">
    <source>
        <dbReference type="Proteomes" id="UP000636505"/>
    </source>
</evidence>
<keyword evidence="1 3" id="KW-0597">Phosphoprotein</keyword>
<feature type="domain" description="Response regulatory" evidence="4">
    <location>
        <begin position="3"/>
        <end position="119"/>
    </location>
</feature>